<dbReference type="AlphaFoldDB" id="A0AAE1BZI5"/>
<accession>A0AAE1BZI5</accession>
<protein>
    <recommendedName>
        <fullName evidence="3">Chlorophyllase</fullName>
    </recommendedName>
</protein>
<evidence type="ECO:0000313" key="2">
    <source>
        <dbReference type="Proteomes" id="UP001274830"/>
    </source>
</evidence>
<sequence>MQKTITHGSMARIKALSDHALIGLAANLPKPASKPALSMSPITLEVPQRSVPLQLRISVPAQARAALPIILLSHGHGRSNNLSSLHGYGALVDHWSAHGFAVIQPTHLSSKTLSLTDHPDAPLFWRSRVDDMSTVIDRLDEIEDAAPFLSRGSLDRDRIAVAGHSLGGHTACLLLGTQTIDPKDDSVVNLYDPRIKAGLILAAPGSGGKDLSATAYENYTILRHPDFSTMKTPALVVVGDEDVGPHLTVRGADWHADPYTRAPGPKSLLTLKGGKHGLGGVSGYDAKECDDESPERVAVLQRMTAAYLRSELYDECNSWSEACKALEGVSELGFVEYK</sequence>
<dbReference type="SUPFAM" id="SSF53474">
    <property type="entry name" value="alpha/beta-Hydrolases"/>
    <property type="match status" value="1"/>
</dbReference>
<name>A0AAE1BZI5_9PEZI</name>
<proteinExistence type="predicted"/>
<dbReference type="Gene3D" id="3.40.50.1820">
    <property type="entry name" value="alpha/beta hydrolase"/>
    <property type="match status" value="1"/>
</dbReference>
<organism evidence="1 2">
    <name type="scientific">Recurvomyces mirabilis</name>
    <dbReference type="NCBI Taxonomy" id="574656"/>
    <lineage>
        <taxon>Eukaryota</taxon>
        <taxon>Fungi</taxon>
        <taxon>Dikarya</taxon>
        <taxon>Ascomycota</taxon>
        <taxon>Pezizomycotina</taxon>
        <taxon>Dothideomycetes</taxon>
        <taxon>Dothideomycetidae</taxon>
        <taxon>Mycosphaerellales</taxon>
        <taxon>Teratosphaeriaceae</taxon>
        <taxon>Recurvomyces</taxon>
    </lineage>
</organism>
<dbReference type="PANTHER" id="PTHR33428">
    <property type="entry name" value="CHLOROPHYLLASE-2, CHLOROPLASTIC"/>
    <property type="match status" value="1"/>
</dbReference>
<dbReference type="Pfam" id="PF07224">
    <property type="entry name" value="Chlorophyllase"/>
    <property type="match status" value="1"/>
</dbReference>
<dbReference type="InterPro" id="IPR029058">
    <property type="entry name" value="AB_hydrolase_fold"/>
</dbReference>
<keyword evidence="2" id="KW-1185">Reference proteome</keyword>
<dbReference type="PANTHER" id="PTHR33428:SF14">
    <property type="entry name" value="CARBOXYLESTERASE TYPE B DOMAIN-CONTAINING PROTEIN"/>
    <property type="match status" value="1"/>
</dbReference>
<gene>
    <name evidence="1" type="ORF">LTR78_006650</name>
</gene>
<dbReference type="EMBL" id="JAUTXT010000025">
    <property type="protein sequence ID" value="KAK3673416.1"/>
    <property type="molecule type" value="Genomic_DNA"/>
</dbReference>
<reference evidence="1" key="1">
    <citation type="submission" date="2023-07" db="EMBL/GenBank/DDBJ databases">
        <title>Black Yeasts Isolated from many extreme environments.</title>
        <authorList>
            <person name="Coleine C."/>
            <person name="Stajich J.E."/>
            <person name="Selbmann L."/>
        </authorList>
    </citation>
    <scope>NUCLEOTIDE SEQUENCE</scope>
    <source>
        <strain evidence="1">CCFEE 5485</strain>
    </source>
</reference>
<dbReference type="Proteomes" id="UP001274830">
    <property type="component" value="Unassembled WGS sequence"/>
</dbReference>
<dbReference type="InterPro" id="IPR017395">
    <property type="entry name" value="Chlorophyllase-like"/>
</dbReference>
<comment type="caution">
    <text evidence="1">The sequence shown here is derived from an EMBL/GenBank/DDBJ whole genome shotgun (WGS) entry which is preliminary data.</text>
</comment>
<evidence type="ECO:0000313" key="1">
    <source>
        <dbReference type="EMBL" id="KAK3673416.1"/>
    </source>
</evidence>
<evidence type="ECO:0008006" key="3">
    <source>
        <dbReference type="Google" id="ProtNLM"/>
    </source>
</evidence>